<gene>
    <name evidence="7" type="ORF">BCY91_12055</name>
</gene>
<dbReference type="InterPro" id="IPR036505">
    <property type="entry name" value="Amidase/PGRP_sf"/>
</dbReference>
<dbReference type="GO" id="GO:0019867">
    <property type="term" value="C:outer membrane"/>
    <property type="evidence" value="ECO:0007669"/>
    <property type="project" value="TreeGrafter"/>
</dbReference>
<dbReference type="Gene3D" id="3.40.80.10">
    <property type="entry name" value="Peptidoglycan recognition protein-like"/>
    <property type="match status" value="1"/>
</dbReference>
<dbReference type="AlphaFoldDB" id="A0A419S1L7"/>
<name>A0A419S1L7_9SPHI</name>
<feature type="signal peptide" evidence="5">
    <location>
        <begin position="1"/>
        <end position="18"/>
    </location>
</feature>
<evidence type="ECO:0000256" key="5">
    <source>
        <dbReference type="SAM" id="SignalP"/>
    </source>
</evidence>
<evidence type="ECO:0000313" key="8">
    <source>
        <dbReference type="Proteomes" id="UP000283433"/>
    </source>
</evidence>
<protein>
    <recommendedName>
        <fullName evidence="2">N-acetylmuramoyl-L-alanine amidase</fullName>
        <ecNumber evidence="2">3.5.1.28</ecNumber>
    </recommendedName>
</protein>
<evidence type="ECO:0000313" key="7">
    <source>
        <dbReference type="EMBL" id="RKD12378.1"/>
    </source>
</evidence>
<feature type="chain" id="PRO_5019428214" description="N-acetylmuramoyl-L-alanine amidase" evidence="5">
    <location>
        <begin position="19"/>
        <end position="271"/>
    </location>
</feature>
<dbReference type="Proteomes" id="UP000283433">
    <property type="component" value="Unassembled WGS sequence"/>
</dbReference>
<dbReference type="PROSITE" id="PS51257">
    <property type="entry name" value="PROKAR_LIPOPROTEIN"/>
    <property type="match status" value="1"/>
</dbReference>
<dbReference type="RefSeq" id="WP_120183199.1">
    <property type="nucleotide sequence ID" value="NZ_MBTA01000030.1"/>
</dbReference>
<feature type="domain" description="N-acetylmuramoyl-L-alanine amidase" evidence="6">
    <location>
        <begin position="59"/>
        <end position="192"/>
    </location>
</feature>
<keyword evidence="5" id="KW-0732">Signal</keyword>
<evidence type="ECO:0000256" key="3">
    <source>
        <dbReference type="ARBA" id="ARBA00022801"/>
    </source>
</evidence>
<dbReference type="GO" id="GO:0009254">
    <property type="term" value="P:peptidoglycan turnover"/>
    <property type="evidence" value="ECO:0007669"/>
    <property type="project" value="TreeGrafter"/>
</dbReference>
<dbReference type="InterPro" id="IPR051206">
    <property type="entry name" value="NAMLAA_amidase_2"/>
</dbReference>
<reference evidence="7 8" key="1">
    <citation type="submission" date="2016-07" db="EMBL/GenBank/DDBJ databases">
        <title>Genome of Pelobium manganitolerans.</title>
        <authorList>
            <person name="Wu S."/>
            <person name="Wang G."/>
        </authorList>
    </citation>
    <scope>NUCLEOTIDE SEQUENCE [LARGE SCALE GENOMIC DNA]</scope>
    <source>
        <strain evidence="7 8">YS-25</strain>
    </source>
</reference>
<dbReference type="Pfam" id="PF01510">
    <property type="entry name" value="Amidase_2"/>
    <property type="match status" value="1"/>
</dbReference>
<evidence type="ECO:0000259" key="6">
    <source>
        <dbReference type="SMART" id="SM00644"/>
    </source>
</evidence>
<accession>A0A419S1L7</accession>
<evidence type="ECO:0000256" key="2">
    <source>
        <dbReference type="ARBA" id="ARBA00011901"/>
    </source>
</evidence>
<comment type="catalytic activity">
    <reaction evidence="1">
        <text>Hydrolyzes the link between N-acetylmuramoyl residues and L-amino acid residues in certain cell-wall glycopeptides.</text>
        <dbReference type="EC" id="3.5.1.28"/>
    </reaction>
</comment>
<dbReference type="EC" id="3.5.1.28" evidence="2"/>
<evidence type="ECO:0000256" key="4">
    <source>
        <dbReference type="ARBA" id="ARBA00023316"/>
    </source>
</evidence>
<dbReference type="PANTHER" id="PTHR30417">
    <property type="entry name" value="N-ACETYLMURAMOYL-L-ALANINE AMIDASE AMID"/>
    <property type="match status" value="1"/>
</dbReference>
<dbReference type="CDD" id="cd06583">
    <property type="entry name" value="PGRP"/>
    <property type="match status" value="1"/>
</dbReference>
<keyword evidence="4" id="KW-0961">Cell wall biogenesis/degradation</keyword>
<dbReference type="GO" id="GO:0071555">
    <property type="term" value="P:cell wall organization"/>
    <property type="evidence" value="ECO:0007669"/>
    <property type="project" value="UniProtKB-KW"/>
</dbReference>
<dbReference type="SUPFAM" id="SSF55846">
    <property type="entry name" value="N-acetylmuramoyl-L-alanine amidase-like"/>
    <property type="match status" value="1"/>
</dbReference>
<evidence type="ECO:0000256" key="1">
    <source>
        <dbReference type="ARBA" id="ARBA00001561"/>
    </source>
</evidence>
<organism evidence="7 8">
    <name type="scientific">Pelobium manganitolerans</name>
    <dbReference type="NCBI Taxonomy" id="1842495"/>
    <lineage>
        <taxon>Bacteria</taxon>
        <taxon>Pseudomonadati</taxon>
        <taxon>Bacteroidota</taxon>
        <taxon>Sphingobacteriia</taxon>
        <taxon>Sphingobacteriales</taxon>
        <taxon>Sphingobacteriaceae</taxon>
        <taxon>Pelobium</taxon>
    </lineage>
</organism>
<sequence>MRALLLSVSLASLLFACAPKPYQKAQKIHEEKVKEVITKIDEHQAPELYDSLGNAIKTAYIPTVNFGSRRPDFVIIHHTAQDSLAQTIKTFTLEHTQASAHYIVSRDGEVVQMLSDDLRAWHAGLSKWGNNTDMNSCSIGIELDNNGKEPFSEAQINSLLILLAKLKTTYNIPVANFIGHADVAPKRKADPSILFPWKKLADAGFGLWYDMPNALPPANFDVEGALRRIGYDTSNLSAAIIAFKRHFVQIELSAVMTSWDKCVLYNLYKKY</sequence>
<dbReference type="SMART" id="SM00644">
    <property type="entry name" value="Ami_2"/>
    <property type="match status" value="1"/>
</dbReference>
<dbReference type="OrthoDB" id="9794842at2"/>
<dbReference type="PANTHER" id="PTHR30417:SF1">
    <property type="entry name" value="N-ACETYLMURAMOYL-L-ALANINE AMIDASE AMID"/>
    <property type="match status" value="1"/>
</dbReference>
<proteinExistence type="predicted"/>
<comment type="caution">
    <text evidence="7">The sequence shown here is derived from an EMBL/GenBank/DDBJ whole genome shotgun (WGS) entry which is preliminary data.</text>
</comment>
<dbReference type="GO" id="GO:0009253">
    <property type="term" value="P:peptidoglycan catabolic process"/>
    <property type="evidence" value="ECO:0007669"/>
    <property type="project" value="InterPro"/>
</dbReference>
<keyword evidence="3" id="KW-0378">Hydrolase</keyword>
<keyword evidence="8" id="KW-1185">Reference proteome</keyword>
<dbReference type="EMBL" id="MBTA01000030">
    <property type="protein sequence ID" value="RKD12378.1"/>
    <property type="molecule type" value="Genomic_DNA"/>
</dbReference>
<dbReference type="GO" id="GO:0008745">
    <property type="term" value="F:N-acetylmuramoyl-L-alanine amidase activity"/>
    <property type="evidence" value="ECO:0007669"/>
    <property type="project" value="UniProtKB-EC"/>
</dbReference>
<dbReference type="InterPro" id="IPR002502">
    <property type="entry name" value="Amidase_domain"/>
</dbReference>